<feature type="compositionally biased region" description="Acidic residues" evidence="1">
    <location>
        <begin position="695"/>
        <end position="721"/>
    </location>
</feature>
<feature type="transmembrane region" description="Helical" evidence="2">
    <location>
        <begin position="135"/>
        <end position="153"/>
    </location>
</feature>
<feature type="compositionally biased region" description="Low complexity" evidence="1">
    <location>
        <begin position="909"/>
        <end position="928"/>
    </location>
</feature>
<feature type="region of interest" description="Disordered" evidence="1">
    <location>
        <begin position="687"/>
        <end position="745"/>
    </location>
</feature>
<sequence length="1214" mass="132306">MLNNGILEIFPPHGLDQSILVAVMVGMLLLLFLTEVFGWVFVGLVVPGYLSSVAIIQPASAFSVVFESVLTYVLARSLSDFLARSQAWSPFFGRERFVLIVLVSVFVRQNSQIWMLPWVLRQVDAQFGTTMYTDLDFYSIGLVLIPLTANMFWKLGMWRGSLQVAVPTLITYAVLRLVLLPYTNLSFASLALTYENVALDFLGSPKAYIILLTGAFLAAQYNLRYGWDYSGVLVPSLLALAWFAPITVVVTLGESLVLFLFTRLVTVLPGIRQLNFEGARKVTLVFALGFLLKYIGGWSLYRWLPDAKVTDFFGFGYVLTSLLATKMLTKRVVARVLLPTAQVSLMAFILGSAIGFVLEWVAPNKTNAPVLAERPQTITQMLVREPLGVMALAEVRARPAMPLALRDGRESSALRAYGMLWRDIDRWLEGSGSVSEVYLDAKGLGFDLRRLERGYQPGQPAFALFEREEILARQTGWDTALLVPGAPGPYIEVPAPRSESPSALAAALLCESLRCRAILASGGDARDGSAADALSNPDANFHIAHDQLRAASVVQLRADAQVPRGRPVLHLQHTLPADIFLDRLWPSEITLQWSAPPGRVQQWDSERDVVVFRVHPEDLRARLFLAAPPLPEPVEDQGLLSFVAPLVEHSLDVLDEDVRDFVLPSESELRFLETMLAAPLLAADLPKPASAPADADGDSADGDNTPDDATADDATADDATADDTTADKLAAPGDGEPGATASDANIGRVAQNAELAWLHRLAQLVDYEVRPVTDCAGDNAGCWVLLPDHAPARYTLGVLAVRAGDAEPIAIEIPRPQRENGTFRIGAELWRSVRGRVLAVNPDEKLAGPGMRLDPTVIGSPATPFQALHQAIHQSLAADIPEVLLELDSGFDLTPGFDLDFDFSDDEPAAPADGNNAGGSSDAGSESAEPADTAPASAEGSGPRPANTPADADADSAEAMFRAPLIVQVRGFAGWRPIVEDLVIGLGPPVMQTWQIPARLDAILAPQGPLGWLNDALRYADGSDELITLSGQGSPQMSYSQSVGAVDFALLWLSENARERYRPASRSRYREHFDRVGLTLVDRSVVDALRFPELEVSGARLSPSAQARFERIETWARHYALTRDVHMLRALQREAASSEDLSFDALWSNALGLPYLRIQLSDGDAIERMLVLMHPLRSDECTEYAPLKPGFDSTAASQQFRRCGILTVQGTLER</sequence>
<keyword evidence="2" id="KW-0472">Membrane</keyword>
<evidence type="ECO:0008006" key="5">
    <source>
        <dbReference type="Google" id="ProtNLM"/>
    </source>
</evidence>
<evidence type="ECO:0000256" key="1">
    <source>
        <dbReference type="SAM" id="MobiDB-lite"/>
    </source>
</evidence>
<evidence type="ECO:0000313" key="4">
    <source>
        <dbReference type="Proteomes" id="UP000001880"/>
    </source>
</evidence>
<feature type="compositionally biased region" description="Acidic residues" evidence="1">
    <location>
        <begin position="899"/>
        <end position="908"/>
    </location>
</feature>
<feature type="transmembrane region" description="Helical" evidence="2">
    <location>
        <begin position="20"/>
        <end position="42"/>
    </location>
</feature>
<dbReference type="GO" id="GO:0045227">
    <property type="term" value="P:capsule polysaccharide biosynthetic process"/>
    <property type="evidence" value="ECO:0007669"/>
    <property type="project" value="InterPro"/>
</dbReference>
<keyword evidence="2" id="KW-0812">Transmembrane</keyword>
<dbReference type="InterPro" id="IPR008338">
    <property type="entry name" value="Capsule_biosynth_CapC"/>
</dbReference>
<feature type="transmembrane region" description="Helical" evidence="2">
    <location>
        <begin position="239"/>
        <end position="261"/>
    </location>
</feature>
<name>D0LFP5_HALO1</name>
<feature type="transmembrane region" description="Helical" evidence="2">
    <location>
        <begin position="54"/>
        <end position="75"/>
    </location>
</feature>
<feature type="transmembrane region" description="Helical" evidence="2">
    <location>
        <begin position="312"/>
        <end position="329"/>
    </location>
</feature>
<evidence type="ECO:0000313" key="3">
    <source>
        <dbReference type="EMBL" id="ACY12679.1"/>
    </source>
</evidence>
<feature type="transmembrane region" description="Helical" evidence="2">
    <location>
        <begin position="282"/>
        <end position="300"/>
    </location>
</feature>
<evidence type="ECO:0000256" key="2">
    <source>
        <dbReference type="SAM" id="Phobius"/>
    </source>
</evidence>
<feature type="region of interest" description="Disordered" evidence="1">
    <location>
        <begin position="898"/>
        <end position="954"/>
    </location>
</feature>
<feature type="transmembrane region" description="Helical" evidence="2">
    <location>
        <begin position="160"/>
        <end position="179"/>
    </location>
</feature>
<organism evidence="3 4">
    <name type="scientific">Haliangium ochraceum (strain DSM 14365 / JCM 11303 / SMP-2)</name>
    <dbReference type="NCBI Taxonomy" id="502025"/>
    <lineage>
        <taxon>Bacteria</taxon>
        <taxon>Pseudomonadati</taxon>
        <taxon>Myxococcota</taxon>
        <taxon>Polyangia</taxon>
        <taxon>Haliangiales</taxon>
        <taxon>Kofleriaceae</taxon>
        <taxon>Haliangium</taxon>
    </lineage>
</organism>
<dbReference type="eggNOG" id="ENOG502ZB28">
    <property type="taxonomic scope" value="Bacteria"/>
</dbReference>
<dbReference type="Pfam" id="PF14102">
    <property type="entry name" value="Caps_synth_CapC"/>
    <property type="match status" value="2"/>
</dbReference>
<dbReference type="STRING" id="502025.Hoch_0037"/>
<reference evidence="3 4" key="1">
    <citation type="journal article" date="2010" name="Stand. Genomic Sci.">
        <title>Complete genome sequence of Haliangium ochraceum type strain (SMP-2).</title>
        <authorList>
            <consortium name="US DOE Joint Genome Institute (JGI-PGF)"/>
            <person name="Ivanova N."/>
            <person name="Daum C."/>
            <person name="Lang E."/>
            <person name="Abt B."/>
            <person name="Kopitz M."/>
            <person name="Saunders E."/>
            <person name="Lapidus A."/>
            <person name="Lucas S."/>
            <person name="Glavina Del Rio T."/>
            <person name="Nolan M."/>
            <person name="Tice H."/>
            <person name="Copeland A."/>
            <person name="Cheng J.F."/>
            <person name="Chen F."/>
            <person name="Bruce D."/>
            <person name="Goodwin L."/>
            <person name="Pitluck S."/>
            <person name="Mavromatis K."/>
            <person name="Pati A."/>
            <person name="Mikhailova N."/>
            <person name="Chen A."/>
            <person name="Palaniappan K."/>
            <person name="Land M."/>
            <person name="Hauser L."/>
            <person name="Chang Y.J."/>
            <person name="Jeffries C.D."/>
            <person name="Detter J.C."/>
            <person name="Brettin T."/>
            <person name="Rohde M."/>
            <person name="Goker M."/>
            <person name="Bristow J."/>
            <person name="Markowitz V."/>
            <person name="Eisen J.A."/>
            <person name="Hugenholtz P."/>
            <person name="Kyrpides N.C."/>
            <person name="Klenk H.P."/>
        </authorList>
    </citation>
    <scope>NUCLEOTIDE SEQUENCE [LARGE SCALE GENOMIC DNA]</scope>
    <source>
        <strain evidence="4">DSM 14365 / CIP 107738 / JCM 11303 / AJ 13395 / SMP-2</strain>
    </source>
</reference>
<keyword evidence="4" id="KW-1185">Reference proteome</keyword>
<protein>
    <recommendedName>
        <fullName evidence="5">Capsule biosynthesis CapC</fullName>
    </recommendedName>
</protein>
<keyword evidence="2" id="KW-1133">Transmembrane helix</keyword>
<accession>D0LFP5</accession>
<dbReference type="GO" id="GO:0016020">
    <property type="term" value="C:membrane"/>
    <property type="evidence" value="ECO:0007669"/>
    <property type="project" value="InterPro"/>
</dbReference>
<dbReference type="HOGENOM" id="CLU_269341_0_0_7"/>
<proteinExistence type="predicted"/>
<dbReference type="Proteomes" id="UP000001880">
    <property type="component" value="Chromosome"/>
</dbReference>
<dbReference type="KEGG" id="hoh:Hoch_0037"/>
<dbReference type="EMBL" id="CP001804">
    <property type="protein sequence ID" value="ACY12679.1"/>
    <property type="molecule type" value="Genomic_DNA"/>
</dbReference>
<feature type="transmembrane region" description="Helical" evidence="2">
    <location>
        <begin position="336"/>
        <end position="358"/>
    </location>
</feature>
<dbReference type="AlphaFoldDB" id="D0LFP5"/>
<dbReference type="RefSeq" id="WP_012825306.1">
    <property type="nucleotide sequence ID" value="NC_013440.1"/>
</dbReference>
<gene>
    <name evidence="3" type="ordered locus">Hoch_0037</name>
</gene>